<gene>
    <name evidence="2" type="ORF">BDV95DRAFT_493492</name>
</gene>
<comment type="caution">
    <text evidence="2">The sequence shown here is derived from an EMBL/GenBank/DDBJ whole genome shotgun (WGS) entry which is preliminary data.</text>
</comment>
<protein>
    <submittedName>
        <fullName evidence="2">Uncharacterized protein</fullName>
    </submittedName>
</protein>
<keyword evidence="1" id="KW-0472">Membrane</keyword>
<name>A0A7C8M620_9PLEO</name>
<dbReference type="Proteomes" id="UP000481861">
    <property type="component" value="Unassembled WGS sequence"/>
</dbReference>
<dbReference type="OrthoDB" id="1937642at2759"/>
<dbReference type="EMBL" id="JAADJZ010000011">
    <property type="protein sequence ID" value="KAF2871680.1"/>
    <property type="molecule type" value="Genomic_DNA"/>
</dbReference>
<reference evidence="2 3" key="1">
    <citation type="submission" date="2020-01" db="EMBL/GenBank/DDBJ databases">
        <authorList>
            <consortium name="DOE Joint Genome Institute"/>
            <person name="Haridas S."/>
            <person name="Albert R."/>
            <person name="Binder M."/>
            <person name="Bloem J."/>
            <person name="Labutti K."/>
            <person name="Salamov A."/>
            <person name="Andreopoulos B."/>
            <person name="Baker S.E."/>
            <person name="Barry K."/>
            <person name="Bills G."/>
            <person name="Bluhm B.H."/>
            <person name="Cannon C."/>
            <person name="Castanera R."/>
            <person name="Culley D.E."/>
            <person name="Daum C."/>
            <person name="Ezra D."/>
            <person name="Gonzalez J.B."/>
            <person name="Henrissat B."/>
            <person name="Kuo A."/>
            <person name="Liang C."/>
            <person name="Lipzen A."/>
            <person name="Lutzoni F."/>
            <person name="Magnuson J."/>
            <person name="Mondo S."/>
            <person name="Nolan M."/>
            <person name="Ohm R."/>
            <person name="Pangilinan J."/>
            <person name="Park H.-J.H."/>
            <person name="Ramirez L."/>
            <person name="Alfaro M."/>
            <person name="Sun H."/>
            <person name="Tritt A."/>
            <person name="Yoshinaga Y."/>
            <person name="Zwiers L.-H.L."/>
            <person name="Turgeon B.G."/>
            <person name="Goodwin S.B."/>
            <person name="Spatafora J.W."/>
            <person name="Crous P.W."/>
            <person name="Grigoriev I.V."/>
        </authorList>
    </citation>
    <scope>NUCLEOTIDE SEQUENCE [LARGE SCALE GENOMIC DNA]</scope>
    <source>
        <strain evidence="2 3">CBS 611.86</strain>
    </source>
</reference>
<evidence type="ECO:0000313" key="2">
    <source>
        <dbReference type="EMBL" id="KAF2871680.1"/>
    </source>
</evidence>
<evidence type="ECO:0000313" key="3">
    <source>
        <dbReference type="Proteomes" id="UP000481861"/>
    </source>
</evidence>
<keyword evidence="3" id="KW-1185">Reference proteome</keyword>
<feature type="transmembrane region" description="Helical" evidence="1">
    <location>
        <begin position="152"/>
        <end position="174"/>
    </location>
</feature>
<keyword evidence="1" id="KW-0812">Transmembrane</keyword>
<sequence length="365" mass="40007">MTEVEDENYRKLGFPYLKRAFTKPSDIFSTLLLLGPDIIKSAVAQQSGIKLGICALPISFSFGCVSYSLLLLTSVIGDQKLMPASPDFPCVVINSQSGHSRNNSSWILGRLMRDFPDWMDESMKLWANTPTLCVGIYEPKAEPNQGMPVPDWIAFSGLVAIVCQLLLTVGPILLYSDWTVLLITVMGNLLVWLTILLPAWSNEKWVCRKNTTQSFIITRGNGGQHAIVILGNGKGLNLEDLASAHKPVGSKTRWSVFLLALLQVVLLVMCASANEGNGSRFLLAIGAVGMGQNILVAAYPRDPSALGIHLEYKAHFVKENTFATILEVEKNYPGIGNTMVSTFFPSGLRDESEAQLREVQDSRNG</sequence>
<organism evidence="2 3">
    <name type="scientific">Massariosphaeria phaeospora</name>
    <dbReference type="NCBI Taxonomy" id="100035"/>
    <lineage>
        <taxon>Eukaryota</taxon>
        <taxon>Fungi</taxon>
        <taxon>Dikarya</taxon>
        <taxon>Ascomycota</taxon>
        <taxon>Pezizomycotina</taxon>
        <taxon>Dothideomycetes</taxon>
        <taxon>Pleosporomycetidae</taxon>
        <taxon>Pleosporales</taxon>
        <taxon>Pleosporales incertae sedis</taxon>
        <taxon>Massariosphaeria</taxon>
    </lineage>
</organism>
<feature type="transmembrane region" description="Helical" evidence="1">
    <location>
        <begin position="180"/>
        <end position="200"/>
    </location>
</feature>
<dbReference type="AlphaFoldDB" id="A0A7C8M620"/>
<evidence type="ECO:0000256" key="1">
    <source>
        <dbReference type="SAM" id="Phobius"/>
    </source>
</evidence>
<proteinExistence type="predicted"/>
<feature type="transmembrane region" description="Helical" evidence="1">
    <location>
        <begin position="254"/>
        <end position="274"/>
    </location>
</feature>
<accession>A0A7C8M620</accession>
<keyword evidence="1" id="KW-1133">Transmembrane helix</keyword>